<accession>A0A448WQW5</accession>
<name>A0A448WQW5_9PLAT</name>
<evidence type="ECO:0000256" key="1">
    <source>
        <dbReference type="SAM" id="MobiDB-lite"/>
    </source>
</evidence>
<protein>
    <submittedName>
        <fullName evidence="2">Uncharacterized protein</fullName>
    </submittedName>
</protein>
<dbReference type="EMBL" id="CAAALY010034716">
    <property type="protein sequence ID" value="VEL17898.1"/>
    <property type="molecule type" value="Genomic_DNA"/>
</dbReference>
<keyword evidence="3" id="KW-1185">Reference proteome</keyword>
<sequence length="97" mass="10418">MLICNSLFIRKILQKGIASPVEKEKNRKVKIDDSIGWQDSPDRAILSLAGLGTQHSQILEPPNSSTQPPIKPREVTLTDGTAAALPPSQGDDSSDPS</sequence>
<evidence type="ECO:0000313" key="3">
    <source>
        <dbReference type="Proteomes" id="UP000784294"/>
    </source>
</evidence>
<dbReference type="Proteomes" id="UP000784294">
    <property type="component" value="Unassembled WGS sequence"/>
</dbReference>
<dbReference type="OrthoDB" id="289228at2759"/>
<feature type="region of interest" description="Disordered" evidence="1">
    <location>
        <begin position="78"/>
        <end position="97"/>
    </location>
</feature>
<dbReference type="AlphaFoldDB" id="A0A448WQW5"/>
<evidence type="ECO:0000313" key="2">
    <source>
        <dbReference type="EMBL" id="VEL17898.1"/>
    </source>
</evidence>
<comment type="caution">
    <text evidence="2">The sequence shown here is derived from an EMBL/GenBank/DDBJ whole genome shotgun (WGS) entry which is preliminary data.</text>
</comment>
<proteinExistence type="predicted"/>
<organism evidence="2 3">
    <name type="scientific">Protopolystoma xenopodis</name>
    <dbReference type="NCBI Taxonomy" id="117903"/>
    <lineage>
        <taxon>Eukaryota</taxon>
        <taxon>Metazoa</taxon>
        <taxon>Spiralia</taxon>
        <taxon>Lophotrochozoa</taxon>
        <taxon>Platyhelminthes</taxon>
        <taxon>Monogenea</taxon>
        <taxon>Polyopisthocotylea</taxon>
        <taxon>Polystomatidea</taxon>
        <taxon>Polystomatidae</taxon>
        <taxon>Protopolystoma</taxon>
    </lineage>
</organism>
<reference evidence="2" key="1">
    <citation type="submission" date="2018-11" db="EMBL/GenBank/DDBJ databases">
        <authorList>
            <consortium name="Pathogen Informatics"/>
        </authorList>
    </citation>
    <scope>NUCLEOTIDE SEQUENCE</scope>
</reference>
<gene>
    <name evidence="2" type="ORF">PXEA_LOCUS11338</name>
</gene>